<proteinExistence type="predicted"/>
<protein>
    <submittedName>
        <fullName evidence="3">Meiosis inhibitor protein 1 isoform X1</fullName>
    </submittedName>
</protein>
<dbReference type="Gene3D" id="1.25.10.10">
    <property type="entry name" value="Leucine-rich Repeat Variant"/>
    <property type="match status" value="1"/>
</dbReference>
<dbReference type="PANTHER" id="PTHR12044:SF14">
    <property type="entry name" value="MEIOTIC DOUBLE-STRANDED BREAK FORMATION PROTEIN 1"/>
    <property type="match status" value="1"/>
</dbReference>
<dbReference type="InterPro" id="IPR011989">
    <property type="entry name" value="ARM-like"/>
</dbReference>
<keyword evidence="2" id="KW-1185">Reference proteome</keyword>
<organism evidence="2 3">
    <name type="scientific">Pantherophis guttatus</name>
    <name type="common">Corn snake</name>
    <name type="synonym">Elaphe guttata</name>
    <dbReference type="NCBI Taxonomy" id="94885"/>
    <lineage>
        <taxon>Eukaryota</taxon>
        <taxon>Metazoa</taxon>
        <taxon>Chordata</taxon>
        <taxon>Craniata</taxon>
        <taxon>Vertebrata</taxon>
        <taxon>Euteleostomi</taxon>
        <taxon>Lepidosauria</taxon>
        <taxon>Squamata</taxon>
        <taxon>Bifurcata</taxon>
        <taxon>Unidentata</taxon>
        <taxon>Episquamata</taxon>
        <taxon>Toxicofera</taxon>
        <taxon>Serpentes</taxon>
        <taxon>Colubroidea</taxon>
        <taxon>Colubridae</taxon>
        <taxon>Colubrinae</taxon>
        <taxon>Pantherophis</taxon>
    </lineage>
</organism>
<name>A0ABM3ZQC2_PANGU</name>
<evidence type="ECO:0000256" key="1">
    <source>
        <dbReference type="SAM" id="MobiDB-lite"/>
    </source>
</evidence>
<dbReference type="Proteomes" id="UP001652622">
    <property type="component" value="Unplaced"/>
</dbReference>
<dbReference type="RefSeq" id="XP_060550568.1">
    <property type="nucleotide sequence ID" value="XM_060694585.1"/>
</dbReference>
<dbReference type="GeneID" id="117655938"/>
<dbReference type="InterPro" id="IPR016024">
    <property type="entry name" value="ARM-type_fold"/>
</dbReference>
<dbReference type="SUPFAM" id="SSF48371">
    <property type="entry name" value="ARM repeat"/>
    <property type="match status" value="1"/>
</dbReference>
<dbReference type="Pfam" id="PF15002">
    <property type="entry name" value="ERK-JNK_inhib"/>
    <property type="match status" value="1"/>
</dbReference>
<accession>A0ABM3ZQC2</accession>
<reference evidence="3" key="1">
    <citation type="submission" date="2025-08" db="UniProtKB">
        <authorList>
            <consortium name="RefSeq"/>
        </authorList>
    </citation>
    <scope>IDENTIFICATION</scope>
    <source>
        <tissue evidence="3">Blood</tissue>
    </source>
</reference>
<gene>
    <name evidence="3" type="primary">LOC117655938</name>
</gene>
<dbReference type="InterPro" id="IPR026321">
    <property type="entry name" value="CC134"/>
</dbReference>
<dbReference type="InterPro" id="IPR052133">
    <property type="entry name" value="Immune_Signaling-Apoptosis_Reg"/>
</dbReference>
<evidence type="ECO:0000313" key="2">
    <source>
        <dbReference type="Proteomes" id="UP001652622"/>
    </source>
</evidence>
<dbReference type="PANTHER" id="PTHR12044">
    <property type="entry name" value="BCL2 INTERACTING MEDIATOR OF CELL DEATH"/>
    <property type="match status" value="1"/>
</dbReference>
<sequence length="1542" mass="175637">MAGFASEPLVCERFHSRHDPHWLLEFLPSPLCLACAIETLKEDGVSLIRKKHVVSCLRDVLTQHATRVIPLLFQNERICAYFIATLFGILQIVEDSSILDLLMEVLVQLVVELKLERYLHYLLDECQKELCKIGTTRNSLPVFILLGKLADAIPLFADTLVTEHSNLIEHLAAGLIYPSERIKAAVCYLYGKLYAVPSAAKQLTIHFKDKLNSLVLTTLKDAQTMELQLNSVGLLKQLLKYDNFVLVIMSFTGKAADSASPDLFEGDSLLPLILKKLLLSRDEILQVASTQCMAAILVHSPAKYAPAFIHADIPEFLFECLFCMSESLIWSVYCCLLLLTEEQLFFSKCHTVYGIEPFIKSVKETLHLNNIELQKQGLLLFTEILKKQPEEIKLFTNIATFKDAVSVLMEAVKCPVIEVASEAVKAVTAILRKDHVSFPPIQYGQLQKLIETILMRCNDLPLAPFSKRVMDHQGGRCNNRAISQQAQFLQSALESFRNACSLAVQYQKDPLAQKNTFTAPNSENIDTLKRFSEFLLWISDSLCIPLVMKYSERAVRPGIMEVFISALSILFSVMPDMHKRLAIKMASSSFIQLNLELKAKFCSGQSNAALNQACSSFLHSMCLSLHLSSEKMVVSSKQKQEISELLWKTLPLLNFSALESLRLLSETPDPLCLNETLRNQQYSLLFLFYLAFSHEDRIVPEADLFSAISSFLLSVEDQGDCPPPYIVKAILYLLAICQHKSKVLDLACLSAIRKILDVISDLSLVYVHHPLLLKFFLQYPDLMGRFGHSILQLWFSYEDFSQNEYEDAATRGSVDFSDSSINFNSLICLLKANPSAILVLLDLVCFGTNEVAQKVLISLKNFLRIAEDIHVCDLLRSQFLQILQQLLVENNSNISQVSQNVPLLLNLLFLVQLRYATEQELDNTGFRLLRLVINLCGKCNPTDTDILQPSLNFLYWSLQQTIPSSQQIVVVLLLSNKSLIELLEKVLYCTWMATSFSEPVFSSSIESLICSAWLLTASLLTQQNIYNTEVHHMISLDVDKVFNAAAYRKKSILFFVSILQFLRAFFKQNLCSSFVKFIVQSTDEQEKELPQSKENISLFPLAMWHVLSLVARLQNLLVQKDFLLSQTVIGCFEVLLEYLHLKNQSTAYHIASHPWNKFLLITLLDGNENSFLNSEILRLISLFLKYQDIRTVSEIEISHILEEAAHTNVLELSNDTISALRSFLLQRKDTAKPPFPPHSGASQRWYLLVLRTTQNFHYRFSRTCQNLLNFTPELQKIKYEVDSSKKAVIQSLLENLPPINRPQWTHQGMMILRMDYFVACTFLFTLILPRGMTTDTEKKTSDSGLEIYKKLFEVKRKDQMNALKNLIELNDVNQQYKIIDIMLKGLFKVLEDSRAVLIAADVSPDGPFSHDEKIKDAYSHVVENTAFFGDVVLRFPKIVHHYFDRNSNWNNLIRWGISFCNQTGVFDQGPHSQVLGLMAQELGISERSPDYQNPFKADNSEFFPGANTFQKALREEEKRRKKEEKRKEIRKGPRISRSQSEL</sequence>
<feature type="region of interest" description="Disordered" evidence="1">
    <location>
        <begin position="1514"/>
        <end position="1542"/>
    </location>
</feature>
<evidence type="ECO:0000313" key="3">
    <source>
        <dbReference type="RefSeq" id="XP_060550568.1"/>
    </source>
</evidence>